<evidence type="ECO:0000313" key="1">
    <source>
        <dbReference type="EMBL" id="CAI6239418.1"/>
    </source>
</evidence>
<organism evidence="1 2">
    <name type="scientific">Periconia digitata</name>
    <dbReference type="NCBI Taxonomy" id="1303443"/>
    <lineage>
        <taxon>Eukaryota</taxon>
        <taxon>Fungi</taxon>
        <taxon>Dikarya</taxon>
        <taxon>Ascomycota</taxon>
        <taxon>Pezizomycotina</taxon>
        <taxon>Dothideomycetes</taxon>
        <taxon>Pleosporomycetidae</taxon>
        <taxon>Pleosporales</taxon>
        <taxon>Massarineae</taxon>
        <taxon>Periconiaceae</taxon>
        <taxon>Periconia</taxon>
    </lineage>
</organism>
<accession>A0A9W4U150</accession>
<proteinExistence type="predicted"/>
<reference evidence="1" key="1">
    <citation type="submission" date="2023-01" db="EMBL/GenBank/DDBJ databases">
        <authorList>
            <person name="Van Ghelder C."/>
            <person name="Rancurel C."/>
        </authorList>
    </citation>
    <scope>NUCLEOTIDE SEQUENCE</scope>
    <source>
        <strain evidence="1">CNCM I-4278</strain>
    </source>
</reference>
<dbReference type="AlphaFoldDB" id="A0A9W4U150"/>
<evidence type="ECO:0000313" key="2">
    <source>
        <dbReference type="Proteomes" id="UP001152607"/>
    </source>
</evidence>
<keyword evidence="2" id="KW-1185">Reference proteome</keyword>
<dbReference type="Proteomes" id="UP001152607">
    <property type="component" value="Unassembled WGS sequence"/>
</dbReference>
<name>A0A9W4U150_9PLEO</name>
<gene>
    <name evidence="1" type="ORF">PDIGIT_LOCUS525</name>
</gene>
<protein>
    <submittedName>
        <fullName evidence="1">Uncharacterized protein</fullName>
    </submittedName>
</protein>
<sequence>MSTWSLKSGPLRRAASPLRLLYQALELVCVDAGYEGTFCCPLAALTPVMDSHTLENWTSSSHVDVNPPINEMTWKGFLLTSRIPCRDISVSREDSRISPRTAQLGKLEWAA</sequence>
<dbReference type="EMBL" id="CAOQHR010000001">
    <property type="protein sequence ID" value="CAI6239418.1"/>
    <property type="molecule type" value="Genomic_DNA"/>
</dbReference>
<comment type="caution">
    <text evidence="1">The sequence shown here is derived from an EMBL/GenBank/DDBJ whole genome shotgun (WGS) entry which is preliminary data.</text>
</comment>